<reference evidence="2" key="1">
    <citation type="submission" date="2014-02" db="EMBL/GenBank/DDBJ databases">
        <title>The Genome Sequence of Trichophyton rubrum (morphotype fischeri) CBS 288.86.</title>
        <authorList>
            <consortium name="The Broad Institute Genomics Platform"/>
            <person name="Cuomo C.A."/>
            <person name="White T.C."/>
            <person name="Graser Y."/>
            <person name="Martinez-Rossi N."/>
            <person name="Heitman J."/>
            <person name="Young S.K."/>
            <person name="Zeng Q."/>
            <person name="Gargeya S."/>
            <person name="Abouelleil A."/>
            <person name="Alvarado L."/>
            <person name="Chapman S.B."/>
            <person name="Gainer-Dewar J."/>
            <person name="Goldberg J."/>
            <person name="Griggs A."/>
            <person name="Gujja S."/>
            <person name="Hansen M."/>
            <person name="Howarth C."/>
            <person name="Imamovic A."/>
            <person name="Larimer J."/>
            <person name="Martinez D."/>
            <person name="Murphy C."/>
            <person name="Pearson M.D."/>
            <person name="Persinoti G."/>
            <person name="Poon T."/>
            <person name="Priest M."/>
            <person name="Roberts A.D."/>
            <person name="Saif S."/>
            <person name="Shea T.D."/>
            <person name="Sykes S.N."/>
            <person name="Wortman J."/>
            <person name="Nusbaum C."/>
            <person name="Birren B."/>
        </authorList>
    </citation>
    <scope>NUCLEOTIDE SEQUENCE [LARGE SCALE GENOMIC DNA]</scope>
    <source>
        <strain evidence="2">CBS 288.86</strain>
    </source>
</reference>
<dbReference type="HOGENOM" id="CLU_2387741_0_0_1"/>
<gene>
    <name evidence="2" type="ORF">H103_05500</name>
</gene>
<organism evidence="2">
    <name type="scientific">Trichophyton rubrum CBS 288.86</name>
    <dbReference type="NCBI Taxonomy" id="1215330"/>
    <lineage>
        <taxon>Eukaryota</taxon>
        <taxon>Fungi</taxon>
        <taxon>Dikarya</taxon>
        <taxon>Ascomycota</taxon>
        <taxon>Pezizomycotina</taxon>
        <taxon>Eurotiomycetes</taxon>
        <taxon>Eurotiomycetidae</taxon>
        <taxon>Onygenales</taxon>
        <taxon>Arthrodermataceae</taxon>
        <taxon>Trichophyton</taxon>
    </lineage>
</organism>
<accession>A0A022VYI0</accession>
<dbReference type="EMBL" id="KK207873">
    <property type="protein sequence ID" value="EZF51115.1"/>
    <property type="molecule type" value="Genomic_DNA"/>
</dbReference>
<evidence type="ECO:0000256" key="1">
    <source>
        <dbReference type="SAM" id="MobiDB-lite"/>
    </source>
</evidence>
<proteinExistence type="predicted"/>
<dbReference type="AlphaFoldDB" id="A0A022VYI0"/>
<sequence length="94" mass="10248">MSVSLTSILDSLGKAGTRQPRPPVGMAIRSGGRTQIQAVRCQAGSDTDTDTDIVTKRTMSWTSLSEVDGFMLWSQLLPGSALKTRNEAHWILRT</sequence>
<protein>
    <submittedName>
        <fullName evidence="2">Uncharacterized protein</fullName>
    </submittedName>
</protein>
<dbReference type="Proteomes" id="UP000023758">
    <property type="component" value="Unassembled WGS sequence"/>
</dbReference>
<name>A0A022VYI0_TRIRU</name>
<feature type="region of interest" description="Disordered" evidence="1">
    <location>
        <begin position="1"/>
        <end position="48"/>
    </location>
</feature>
<evidence type="ECO:0000313" key="2">
    <source>
        <dbReference type="EMBL" id="EZF51115.1"/>
    </source>
</evidence>